<dbReference type="PANTHER" id="PTHR32178:SF8">
    <property type="entry name" value="PROTEIN FAM187B"/>
    <property type="match status" value="1"/>
</dbReference>
<evidence type="ECO:0000256" key="5">
    <source>
        <dbReference type="ARBA" id="ARBA00022989"/>
    </source>
</evidence>
<evidence type="ECO:0000256" key="2">
    <source>
        <dbReference type="ARBA" id="ARBA00008727"/>
    </source>
</evidence>
<dbReference type="InterPro" id="IPR036179">
    <property type="entry name" value="Ig-like_dom_sf"/>
</dbReference>
<feature type="signal peptide" evidence="8">
    <location>
        <begin position="1"/>
        <end position="17"/>
    </location>
</feature>
<keyword evidence="7" id="KW-0325">Glycoprotein</keyword>
<dbReference type="SUPFAM" id="SSF48726">
    <property type="entry name" value="Immunoglobulin"/>
    <property type="match status" value="1"/>
</dbReference>
<evidence type="ECO:0000256" key="6">
    <source>
        <dbReference type="ARBA" id="ARBA00023136"/>
    </source>
</evidence>
<keyword evidence="6" id="KW-0472">Membrane</keyword>
<dbReference type="AlphaFoldDB" id="A0A8C0W9I3"/>
<evidence type="ECO:0000256" key="3">
    <source>
        <dbReference type="ARBA" id="ARBA00022692"/>
    </source>
</evidence>
<comment type="subcellular location">
    <subcellularLocation>
        <location evidence="1">Membrane</location>
        <topology evidence="1">Single-pass type I membrane protein</topology>
    </subcellularLocation>
</comment>
<evidence type="ECO:0008006" key="10">
    <source>
        <dbReference type="Google" id="ProtNLM"/>
    </source>
</evidence>
<protein>
    <recommendedName>
        <fullName evidence="10">Protein FAM187B</fullName>
    </recommendedName>
</protein>
<name>A0A8C0W9I3_CASCN</name>
<keyword evidence="3" id="KW-0812">Transmembrane</keyword>
<dbReference type="InterPro" id="IPR039311">
    <property type="entry name" value="FAM187A/B"/>
</dbReference>
<evidence type="ECO:0000256" key="8">
    <source>
        <dbReference type="SAM" id="SignalP"/>
    </source>
</evidence>
<keyword evidence="5" id="KW-1133">Transmembrane helix</keyword>
<keyword evidence="4 8" id="KW-0732">Signal</keyword>
<evidence type="ECO:0000256" key="4">
    <source>
        <dbReference type="ARBA" id="ARBA00022729"/>
    </source>
</evidence>
<comment type="similarity">
    <text evidence="2">Belongs to the FAM187 family.</text>
</comment>
<dbReference type="Ensembl" id="ENSCCNT00000009731.1">
    <property type="protein sequence ID" value="ENSCCNP00000007334.1"/>
    <property type="gene ID" value="ENSCCNG00000007843.1"/>
</dbReference>
<dbReference type="PANTHER" id="PTHR32178">
    <property type="entry name" value="FAM187"/>
    <property type="match status" value="1"/>
</dbReference>
<proteinExistence type="inferred from homology"/>
<organism evidence="9">
    <name type="scientific">Castor canadensis</name>
    <name type="common">American beaver</name>
    <dbReference type="NCBI Taxonomy" id="51338"/>
    <lineage>
        <taxon>Eukaryota</taxon>
        <taxon>Metazoa</taxon>
        <taxon>Chordata</taxon>
        <taxon>Craniata</taxon>
        <taxon>Vertebrata</taxon>
        <taxon>Euteleostomi</taxon>
        <taxon>Mammalia</taxon>
        <taxon>Eutheria</taxon>
        <taxon>Euarchontoglires</taxon>
        <taxon>Glires</taxon>
        <taxon>Rodentia</taxon>
        <taxon>Castorimorpha</taxon>
        <taxon>Castoridae</taxon>
        <taxon>Castor</taxon>
    </lineage>
</organism>
<evidence type="ECO:0000256" key="1">
    <source>
        <dbReference type="ARBA" id="ARBA00004479"/>
    </source>
</evidence>
<evidence type="ECO:0000256" key="7">
    <source>
        <dbReference type="ARBA" id="ARBA00023180"/>
    </source>
</evidence>
<accession>A0A8C0W9I3</accession>
<evidence type="ECO:0000313" key="9">
    <source>
        <dbReference type="Ensembl" id="ENSCCNP00000007334.1"/>
    </source>
</evidence>
<feature type="chain" id="PRO_5034975721" description="Protein FAM187B" evidence="8">
    <location>
        <begin position="18"/>
        <end position="336"/>
    </location>
</feature>
<reference evidence="9" key="1">
    <citation type="submission" date="2023-09" db="UniProtKB">
        <authorList>
            <consortium name="Ensembl"/>
        </authorList>
    </citation>
    <scope>IDENTIFICATION</scope>
</reference>
<sequence length="336" mass="37916">MLATLCLVGLSFPTLWAQMLISCSYKNLCQKALLSGNDVVLRCDHGHTQWHFTSILGDELFLFNSVPNIETLPGGSLKLVNPQPSQTGLYRCQKNDNTRIVEYEIDFQDVKNLHITHTGLDQKPLPNETLNLGGMVLVFTQWDPWQDCNRCGVPGERKRLGYCYVEEPPEEPLACGLYLREEEMLHSRLRPELQLEACLVPCEHDKEIHQPFFIFDTYQLGKSTSNMWITYWGFNGRLNSGLDGLFSLAMDSQAFLCELVCLPLIGRRGTILRAFCSAALCQIYETLHLLFGMQECRFTAPSQDAGITVLSRGMGFTHLPDCCSNLDAELPGVHFV</sequence>
<dbReference type="CDD" id="cd00096">
    <property type="entry name" value="Ig"/>
    <property type="match status" value="1"/>
</dbReference>
<dbReference type="GO" id="GO:0016020">
    <property type="term" value="C:membrane"/>
    <property type="evidence" value="ECO:0007669"/>
    <property type="project" value="UniProtKB-SubCell"/>
</dbReference>